<comment type="subcellular location">
    <subcellularLocation>
        <location evidence="1">Cell membrane</location>
        <topology evidence="1">Multi-pass membrane protein</topology>
    </subcellularLocation>
</comment>
<dbReference type="Pfam" id="PF03772">
    <property type="entry name" value="Competence"/>
    <property type="match status" value="1"/>
</dbReference>
<dbReference type="EMBL" id="JAPMKU010000005">
    <property type="protein sequence ID" value="MCX7469247.1"/>
    <property type="molecule type" value="Genomic_DNA"/>
</dbReference>
<keyword evidence="2" id="KW-1003">Cell membrane</keyword>
<evidence type="ECO:0000313" key="8">
    <source>
        <dbReference type="EMBL" id="MCX7469247.1"/>
    </source>
</evidence>
<feature type="transmembrane region" description="Helical" evidence="6">
    <location>
        <begin position="441"/>
        <end position="459"/>
    </location>
</feature>
<evidence type="ECO:0000259" key="7">
    <source>
        <dbReference type="Pfam" id="PF03772"/>
    </source>
</evidence>
<organism evidence="8 9">
    <name type="scientific">Corynebacterium pygosceleis</name>
    <dbReference type="NCBI Taxonomy" id="2800406"/>
    <lineage>
        <taxon>Bacteria</taxon>
        <taxon>Bacillati</taxon>
        <taxon>Actinomycetota</taxon>
        <taxon>Actinomycetes</taxon>
        <taxon>Mycobacteriales</taxon>
        <taxon>Corynebacteriaceae</taxon>
        <taxon>Corynebacterium</taxon>
    </lineage>
</organism>
<feature type="transmembrane region" description="Helical" evidence="6">
    <location>
        <begin position="309"/>
        <end position="330"/>
    </location>
</feature>
<accession>A0A9Q4C9L5</accession>
<feature type="transmembrane region" description="Helical" evidence="6">
    <location>
        <begin position="342"/>
        <end position="365"/>
    </location>
</feature>
<evidence type="ECO:0000256" key="1">
    <source>
        <dbReference type="ARBA" id="ARBA00004651"/>
    </source>
</evidence>
<reference evidence="8" key="1">
    <citation type="submission" date="2022-11" db="EMBL/GenBank/DDBJ databases">
        <title>Corynebacterium sp. isolated from Penguins.</title>
        <authorList>
            <person name="Sedlar K."/>
            <person name="Svec P."/>
        </authorList>
    </citation>
    <scope>NUCLEOTIDE SEQUENCE</scope>
    <source>
        <strain evidence="8">P7374</strain>
    </source>
</reference>
<feature type="domain" description="ComEC/Rec2-related protein" evidence="7">
    <location>
        <begin position="193"/>
        <end position="458"/>
    </location>
</feature>
<keyword evidence="3 6" id="KW-0812">Transmembrane</keyword>
<dbReference type="InterPro" id="IPR052159">
    <property type="entry name" value="Competence_DNA_uptake"/>
</dbReference>
<dbReference type="GO" id="GO:0005886">
    <property type="term" value="C:plasma membrane"/>
    <property type="evidence" value="ECO:0007669"/>
    <property type="project" value="UniProtKB-SubCell"/>
</dbReference>
<keyword evidence="4 6" id="KW-1133">Transmembrane helix</keyword>
<gene>
    <name evidence="8" type="ORF">OS129_10225</name>
</gene>
<evidence type="ECO:0000256" key="2">
    <source>
        <dbReference type="ARBA" id="ARBA00022475"/>
    </source>
</evidence>
<dbReference type="RefSeq" id="WP_248166937.1">
    <property type="nucleotide sequence ID" value="NZ_JALNJA010000001.1"/>
</dbReference>
<evidence type="ECO:0000256" key="3">
    <source>
        <dbReference type="ARBA" id="ARBA00022692"/>
    </source>
</evidence>
<dbReference type="PANTHER" id="PTHR30619">
    <property type="entry name" value="DNA INTERNALIZATION/COMPETENCE PROTEIN COMEC/REC2"/>
    <property type="match status" value="1"/>
</dbReference>
<name>A0A9Q4C9L5_9CORY</name>
<evidence type="ECO:0000313" key="9">
    <source>
        <dbReference type="Proteomes" id="UP001071478"/>
    </source>
</evidence>
<proteinExistence type="predicted"/>
<keyword evidence="5 6" id="KW-0472">Membrane</keyword>
<dbReference type="AlphaFoldDB" id="A0A9Q4C9L5"/>
<dbReference type="InterPro" id="IPR004477">
    <property type="entry name" value="ComEC_N"/>
</dbReference>
<evidence type="ECO:0000256" key="6">
    <source>
        <dbReference type="SAM" id="Phobius"/>
    </source>
</evidence>
<evidence type="ECO:0000256" key="4">
    <source>
        <dbReference type="ARBA" id="ARBA00022989"/>
    </source>
</evidence>
<dbReference type="PANTHER" id="PTHR30619:SF1">
    <property type="entry name" value="RECOMBINATION PROTEIN 2"/>
    <property type="match status" value="1"/>
</dbReference>
<sequence>MTELRLLPSAVAVWVAVAVVLVTRSGWPGVIPVIAGAGAAVLCRAPGQALLVTGCGAFAVITTWIRVRAADQHRLTTVRRTVSDGRVVTGPTEIADGTWLLRLRLPGYPADVPVFLRGHERPPAVVGSTVRVDAVVGAADRPGTGTVVLNARSLVELEGPSGPAWFAAHVRDAFVRSTSRWMDPESAGLVRGMVLGDTDGQSVEQRRMYLDTGLSHLSAVSGSNVAVATTAAVLLARALTLDPRVQVSCAGVTLVAFVGLVGTEPSVLRAAVTGTVGLVAVLASTRAEPVHALNLAVIILLWWRSDLAVSYGFALSVAATGGIIMLHPLFHRPLAATGWPAVVVRALSVAVAADIVTMPIIALMAGKISLVSVAANVLVAPAVAPVTVIGLGAALLAALPGPGAALAGPLLLLLEPCASWITGVARVLSALPLSTVPVADGWLGVAWVTLGCCWVVWLIPASRPPRQRR</sequence>
<dbReference type="NCBIfam" id="TIGR00360">
    <property type="entry name" value="ComEC_N-term"/>
    <property type="match status" value="1"/>
</dbReference>
<feature type="transmembrane region" description="Helical" evidence="6">
    <location>
        <begin position="377"/>
        <end position="398"/>
    </location>
</feature>
<feature type="transmembrane region" description="Helical" evidence="6">
    <location>
        <begin position="49"/>
        <end position="67"/>
    </location>
</feature>
<comment type="caution">
    <text evidence="8">The sequence shown here is derived from an EMBL/GenBank/DDBJ whole genome shotgun (WGS) entry which is preliminary data.</text>
</comment>
<evidence type="ECO:0000256" key="5">
    <source>
        <dbReference type="ARBA" id="ARBA00023136"/>
    </source>
</evidence>
<protein>
    <submittedName>
        <fullName evidence="8">ComEC/Rec2 family competence protein</fullName>
    </submittedName>
</protein>
<dbReference type="Proteomes" id="UP001071478">
    <property type="component" value="Unassembled WGS sequence"/>
</dbReference>